<evidence type="ECO:0000313" key="2">
    <source>
        <dbReference type="EMBL" id="PLX60878.1"/>
    </source>
</evidence>
<evidence type="ECO:0000259" key="1">
    <source>
        <dbReference type="Pfam" id="PF13501"/>
    </source>
</evidence>
<dbReference type="InterPro" id="IPR038162">
    <property type="entry name" value="SoxY_sf"/>
</dbReference>
<dbReference type="NCBIfam" id="TIGR04488">
    <property type="entry name" value="SoxY_true_GGCGG"/>
    <property type="match status" value="1"/>
</dbReference>
<sequence length="147" mass="15201">MEALAIGGGSCLVAMTGVNMANAVELPGRDGRFSASNVEGVLSEIGAAGAKQSSDIKIKAPDIASNGSMVSVAVTSNLPDTEYIALIADHNPHPLIAEYYYSKKAQPYVSTRIKMAKTSQVRAIVKAGGQFYYASSEVKVTIGGCGG</sequence>
<comment type="caution">
    <text evidence="2">The sequence shown here is derived from an EMBL/GenBank/DDBJ whole genome shotgun (WGS) entry which is preliminary data.</text>
</comment>
<dbReference type="Pfam" id="PF13501">
    <property type="entry name" value="SoxY"/>
    <property type="match status" value="1"/>
</dbReference>
<evidence type="ECO:0000313" key="3">
    <source>
        <dbReference type="Proteomes" id="UP000235015"/>
    </source>
</evidence>
<name>A0A2N6CUT3_9GAMM</name>
<feature type="domain" description="Ig-like SoxY" evidence="1">
    <location>
        <begin position="50"/>
        <end position="145"/>
    </location>
</feature>
<dbReference type="PIRSF" id="PIRSF010312">
    <property type="entry name" value="Sulphur_oxidation_SoxY"/>
    <property type="match status" value="1"/>
</dbReference>
<dbReference type="Proteomes" id="UP000235015">
    <property type="component" value="Unassembled WGS sequence"/>
</dbReference>
<reference evidence="2 3" key="1">
    <citation type="submission" date="2017-11" db="EMBL/GenBank/DDBJ databases">
        <title>Genome-resolved metagenomics identifies genetic mobility, metabolic interactions, and unexpected diversity in perchlorate-reducing communities.</title>
        <authorList>
            <person name="Barnum T.P."/>
            <person name="Figueroa I.A."/>
            <person name="Carlstrom C.I."/>
            <person name="Lucas L.N."/>
            <person name="Engelbrektson A.L."/>
            <person name="Coates J.D."/>
        </authorList>
    </citation>
    <scope>NUCLEOTIDE SEQUENCE [LARGE SCALE GENOMIC DNA]</scope>
    <source>
        <strain evidence="2">BM301</strain>
    </source>
</reference>
<dbReference type="InterPro" id="IPR032711">
    <property type="entry name" value="SoxY"/>
</dbReference>
<dbReference type="InterPro" id="IPR016568">
    <property type="entry name" value="Sulphur_oxidation_SoxY"/>
</dbReference>
<dbReference type="Gene3D" id="2.60.40.2470">
    <property type="entry name" value="SoxY domain"/>
    <property type="match status" value="1"/>
</dbReference>
<organism evidence="2 3">
    <name type="scientific">Sedimenticola selenatireducens</name>
    <dbReference type="NCBI Taxonomy" id="191960"/>
    <lineage>
        <taxon>Bacteria</taxon>
        <taxon>Pseudomonadati</taxon>
        <taxon>Pseudomonadota</taxon>
        <taxon>Gammaproteobacteria</taxon>
        <taxon>Chromatiales</taxon>
        <taxon>Sedimenticolaceae</taxon>
        <taxon>Sedimenticola</taxon>
    </lineage>
</organism>
<proteinExistence type="predicted"/>
<gene>
    <name evidence="2" type="primary">soxY</name>
    <name evidence="2" type="ORF">C0630_14750</name>
</gene>
<dbReference type="EMBL" id="PKUN01000023">
    <property type="protein sequence ID" value="PLX60878.1"/>
    <property type="molecule type" value="Genomic_DNA"/>
</dbReference>
<protein>
    <submittedName>
        <fullName evidence="2">Thiosulfate oxidation carrier protein SoxY</fullName>
    </submittedName>
</protein>
<dbReference type="AlphaFoldDB" id="A0A2N6CUT3"/>
<dbReference type="STRING" id="1111735.GCA_000428045_02063"/>
<accession>A0A2N6CUT3</accession>